<evidence type="ECO:0000256" key="3">
    <source>
        <dbReference type="ARBA" id="ARBA00004740"/>
    </source>
</evidence>
<comment type="similarity">
    <text evidence="10">Belongs to the glycosyl hydrolase 2 family. Beta-mannosidase B subfamily.</text>
</comment>
<evidence type="ECO:0000313" key="18">
    <source>
        <dbReference type="Proteomes" id="UP000292927"/>
    </source>
</evidence>
<gene>
    <name evidence="17" type="ORF">EV209_0645</name>
</gene>
<name>A0A4Q7PQC8_9FIRM</name>
<keyword evidence="9" id="KW-0326">Glycosidase</keyword>
<dbReference type="GO" id="GO:0005975">
    <property type="term" value="P:carbohydrate metabolic process"/>
    <property type="evidence" value="ECO:0007669"/>
    <property type="project" value="InterPro"/>
</dbReference>
<dbReference type="InterPro" id="IPR041625">
    <property type="entry name" value="Beta-mannosidase_Ig"/>
</dbReference>
<dbReference type="InterPro" id="IPR008979">
    <property type="entry name" value="Galactose-bd-like_sf"/>
</dbReference>
<dbReference type="Pfam" id="PF00703">
    <property type="entry name" value="Glyco_hydro_2"/>
    <property type="match status" value="1"/>
</dbReference>
<feature type="domain" description="Beta-mannosidase-like galactose-binding" evidence="16">
    <location>
        <begin position="38"/>
        <end position="193"/>
    </location>
</feature>
<dbReference type="GO" id="GO:0006516">
    <property type="term" value="P:glycoprotein catabolic process"/>
    <property type="evidence" value="ECO:0007669"/>
    <property type="project" value="TreeGrafter"/>
</dbReference>
<dbReference type="FunFam" id="3.20.20.80:FF:000050">
    <property type="entry name" value="Beta-mannosidase B"/>
    <property type="match status" value="1"/>
</dbReference>
<accession>A0A4Q7PQC8</accession>
<dbReference type="Pfam" id="PF17753">
    <property type="entry name" value="Ig_mannosidase"/>
    <property type="match status" value="1"/>
</dbReference>
<feature type="domain" description="Beta-mannosidase Ig-fold" evidence="14">
    <location>
        <begin position="770"/>
        <end position="836"/>
    </location>
</feature>
<sequence length="838" mass="97047">MKIHKLHEKWMLKIMPPGTFAGKEMGAGIWRDKAPVRCIPAQVPGGVYDALLKAGEMKDPYWRDEEEGALKWMDFDFIFEKEFVLPADLEECPQILLHCACLDTIAWVYCNGILTGKGENMHRVYEFDLTGLLHPGINQIQICIQSPVSYIREKQEQVEVLGTADAMNGFPHIRKAHCMFGWDWGPHLPDAGIRGDICLYGLEGVRLGQVRVRQQHGEGSVILRVHPEIVRQSSAFFVEEKPFSWKLELFDPEGNPLTCQEYPGEILSAGTAVKEPRLWWPNGLGGQPLYRVRVSLLQGEQVLEVQEKKIGLRTMTVRRRKDEWGECFAHEVNGLTVFAMGADYIPEDCIYGRMNRERTRKLLTACRDAHFNCVRVWGGGWYPSDDFFDLCDELGLMVWLDFMFACATYHLDEEFDRNIQAELRDNIRRVRHHACLALYCGNNEMEQFVAEGQWVARPKHFADYFKMYEYIFPRIAEEEDGETFYWPASPSSGGSLDFPNDPDRGDVHYWEVWHGNKPFTEYRKHFFRYASEFGFESFPSEKTIESFTLPEDRNPFSYVMEKHQRCVGGNGKILTYLYQTFLYPGSMGALVYASQLLQAEAMKYGVEHFRRNRGRCMGAVFWQLNDCWPVASWSSIDYEGRWKALHYYAKRFFAPLLLSCEEESVLTQDWEINQPEKHLRKSVRFNVSNETREAREAEVRWQLRSAGGEILREDKLFISAAPLSAAWTEAVDCPDADERRNYVSFQLYENGEWISSGSVIFTVPKFFCWEDPGLTVHVQGRELVVRADAYAKSVEVRNRSDNLILEDNFFDMDPGERRIRILAGEPEGLEIRSVYDIR</sequence>
<evidence type="ECO:0000256" key="6">
    <source>
        <dbReference type="ARBA" id="ARBA00022525"/>
    </source>
</evidence>
<dbReference type="InterPro" id="IPR006102">
    <property type="entry name" value="Ig-like_GH2"/>
</dbReference>
<dbReference type="PANTHER" id="PTHR43730:SF1">
    <property type="entry name" value="BETA-MANNOSIDASE"/>
    <property type="match status" value="1"/>
</dbReference>
<dbReference type="Pfam" id="PF17786">
    <property type="entry name" value="Mannosidase_ig"/>
    <property type="match status" value="1"/>
</dbReference>
<comment type="pathway">
    <text evidence="3">Glycan metabolism; N-glycan degradation.</text>
</comment>
<dbReference type="InterPro" id="IPR013783">
    <property type="entry name" value="Ig-like_fold"/>
</dbReference>
<keyword evidence="8" id="KW-0325">Glycoprotein</keyword>
<dbReference type="SUPFAM" id="SSF49303">
    <property type="entry name" value="beta-Galactosidase/glucuronidase domain"/>
    <property type="match status" value="2"/>
</dbReference>
<evidence type="ECO:0000313" key="17">
    <source>
        <dbReference type="EMBL" id="RZT02526.1"/>
    </source>
</evidence>
<dbReference type="InterPro" id="IPR054593">
    <property type="entry name" value="Beta-mannosidase-like_N2"/>
</dbReference>
<evidence type="ECO:0000256" key="1">
    <source>
        <dbReference type="ARBA" id="ARBA00000829"/>
    </source>
</evidence>
<dbReference type="Gene3D" id="3.20.20.80">
    <property type="entry name" value="Glycosidases"/>
    <property type="match status" value="1"/>
</dbReference>
<dbReference type="Gene3D" id="2.60.40.10">
    <property type="entry name" value="Immunoglobulins"/>
    <property type="match status" value="2"/>
</dbReference>
<keyword evidence="18" id="KW-1185">Reference proteome</keyword>
<dbReference type="InterPro" id="IPR036156">
    <property type="entry name" value="Beta-gal/glucu_dom_sf"/>
</dbReference>
<proteinExistence type="inferred from homology"/>
<dbReference type="SUPFAM" id="SSF51445">
    <property type="entry name" value="(Trans)glycosidases"/>
    <property type="match status" value="1"/>
</dbReference>
<feature type="domain" description="Mannosidase Ig/CBM-like" evidence="15">
    <location>
        <begin position="683"/>
        <end position="765"/>
    </location>
</feature>
<dbReference type="SUPFAM" id="SSF49785">
    <property type="entry name" value="Galactose-binding domain-like"/>
    <property type="match status" value="1"/>
</dbReference>
<dbReference type="GO" id="GO:0004567">
    <property type="term" value="F:beta-mannosidase activity"/>
    <property type="evidence" value="ECO:0007669"/>
    <property type="project" value="UniProtKB-EC"/>
</dbReference>
<dbReference type="RefSeq" id="WP_130432977.1">
    <property type="nucleotide sequence ID" value="NZ_SGXF01000001.1"/>
</dbReference>
<dbReference type="Pfam" id="PF22666">
    <property type="entry name" value="Glyco_hydro_2_N2"/>
    <property type="match status" value="1"/>
</dbReference>
<evidence type="ECO:0000256" key="8">
    <source>
        <dbReference type="ARBA" id="ARBA00023180"/>
    </source>
</evidence>
<evidence type="ECO:0000259" key="16">
    <source>
        <dbReference type="Pfam" id="PF22666"/>
    </source>
</evidence>
<evidence type="ECO:0000259" key="13">
    <source>
        <dbReference type="Pfam" id="PF00703"/>
    </source>
</evidence>
<comment type="catalytic activity">
    <reaction evidence="1">
        <text>Hydrolysis of terminal, non-reducing beta-D-mannose residues in beta-D-mannosides.</text>
        <dbReference type="EC" id="3.2.1.25"/>
    </reaction>
</comment>
<evidence type="ECO:0000256" key="10">
    <source>
        <dbReference type="ARBA" id="ARBA00038429"/>
    </source>
</evidence>
<evidence type="ECO:0000256" key="11">
    <source>
        <dbReference type="ARBA" id="ARBA00041069"/>
    </source>
</evidence>
<evidence type="ECO:0000259" key="15">
    <source>
        <dbReference type="Pfam" id="PF17786"/>
    </source>
</evidence>
<dbReference type="InterPro" id="IPR050887">
    <property type="entry name" value="Beta-mannosidase_GH2"/>
</dbReference>
<evidence type="ECO:0000256" key="12">
    <source>
        <dbReference type="ARBA" id="ARBA00041614"/>
    </source>
</evidence>
<dbReference type="OrthoDB" id="9801077at2"/>
<evidence type="ECO:0000256" key="5">
    <source>
        <dbReference type="ARBA" id="ARBA00012754"/>
    </source>
</evidence>
<comment type="caution">
    <text evidence="17">The sequence shown here is derived from an EMBL/GenBank/DDBJ whole genome shotgun (WGS) entry which is preliminary data.</text>
</comment>
<keyword evidence="7" id="KW-0378">Hydrolase</keyword>
<comment type="subunit">
    <text evidence="4">Homodimer.</text>
</comment>
<evidence type="ECO:0000256" key="4">
    <source>
        <dbReference type="ARBA" id="ARBA00011738"/>
    </source>
</evidence>
<evidence type="ECO:0000259" key="14">
    <source>
        <dbReference type="Pfam" id="PF17753"/>
    </source>
</evidence>
<organism evidence="17 18">
    <name type="scientific">Cuneatibacter caecimuris</name>
    <dbReference type="NCBI Taxonomy" id="1796618"/>
    <lineage>
        <taxon>Bacteria</taxon>
        <taxon>Bacillati</taxon>
        <taxon>Bacillota</taxon>
        <taxon>Clostridia</taxon>
        <taxon>Lachnospirales</taxon>
        <taxon>Lachnospiraceae</taxon>
        <taxon>Cuneatibacter</taxon>
    </lineage>
</organism>
<evidence type="ECO:0000256" key="2">
    <source>
        <dbReference type="ARBA" id="ARBA00004613"/>
    </source>
</evidence>
<reference evidence="17 18" key="1">
    <citation type="submission" date="2019-02" db="EMBL/GenBank/DDBJ databases">
        <title>Genomic Encyclopedia of Type Strains, Phase IV (KMG-IV): sequencing the most valuable type-strain genomes for metagenomic binning, comparative biology and taxonomic classification.</title>
        <authorList>
            <person name="Goeker M."/>
        </authorList>
    </citation>
    <scope>NUCLEOTIDE SEQUENCE [LARGE SCALE GENOMIC DNA]</scope>
    <source>
        <strain evidence="17 18">DSM 29486</strain>
    </source>
</reference>
<protein>
    <recommendedName>
        <fullName evidence="11">Beta-mannosidase B</fullName>
        <ecNumber evidence="5">3.2.1.25</ecNumber>
    </recommendedName>
    <alternativeName>
        <fullName evidence="12">Mannanase B</fullName>
    </alternativeName>
</protein>
<dbReference type="PANTHER" id="PTHR43730">
    <property type="entry name" value="BETA-MANNOSIDASE"/>
    <property type="match status" value="1"/>
</dbReference>
<dbReference type="EC" id="3.2.1.25" evidence="5"/>
<evidence type="ECO:0000256" key="7">
    <source>
        <dbReference type="ARBA" id="ARBA00022801"/>
    </source>
</evidence>
<evidence type="ECO:0000256" key="9">
    <source>
        <dbReference type="ARBA" id="ARBA00023295"/>
    </source>
</evidence>
<dbReference type="AlphaFoldDB" id="A0A4Q7PQC8"/>
<keyword evidence="6" id="KW-0964">Secreted</keyword>
<comment type="subcellular location">
    <subcellularLocation>
        <location evidence="2">Secreted</location>
    </subcellularLocation>
</comment>
<feature type="domain" description="Glycoside hydrolase family 2 immunoglobulin-like beta-sandwich" evidence="13">
    <location>
        <begin position="271"/>
        <end position="313"/>
    </location>
</feature>
<dbReference type="Proteomes" id="UP000292927">
    <property type="component" value="Unassembled WGS sequence"/>
</dbReference>
<dbReference type="Gene3D" id="2.60.120.260">
    <property type="entry name" value="Galactose-binding domain-like"/>
    <property type="match status" value="1"/>
</dbReference>
<dbReference type="InterPro" id="IPR041447">
    <property type="entry name" value="Mannosidase_ig"/>
</dbReference>
<dbReference type="InterPro" id="IPR017853">
    <property type="entry name" value="GH"/>
</dbReference>
<dbReference type="GO" id="GO:0005576">
    <property type="term" value="C:extracellular region"/>
    <property type="evidence" value="ECO:0007669"/>
    <property type="project" value="UniProtKB-SubCell"/>
</dbReference>
<dbReference type="EMBL" id="SGXF01000001">
    <property type="protein sequence ID" value="RZT02526.1"/>
    <property type="molecule type" value="Genomic_DNA"/>
</dbReference>